<proteinExistence type="predicted"/>
<dbReference type="AlphaFoldDB" id="A0A239IB52"/>
<reference evidence="2 3" key="1">
    <citation type="submission" date="2017-06" db="EMBL/GenBank/DDBJ databases">
        <authorList>
            <person name="Kim H.J."/>
            <person name="Triplett B.A."/>
        </authorList>
    </citation>
    <scope>NUCLEOTIDE SEQUENCE [LARGE SCALE GENOMIC DNA]</scope>
    <source>
        <strain evidence="2 3">U15</strain>
    </source>
</reference>
<feature type="compositionally biased region" description="Basic and acidic residues" evidence="1">
    <location>
        <begin position="311"/>
        <end position="326"/>
    </location>
</feature>
<evidence type="ECO:0000313" key="2">
    <source>
        <dbReference type="EMBL" id="SNS91036.1"/>
    </source>
</evidence>
<dbReference type="RefSeq" id="WP_176442479.1">
    <property type="nucleotide sequence ID" value="NZ_FZOT01000009.1"/>
</dbReference>
<dbReference type="EMBL" id="FZOT01000009">
    <property type="protein sequence ID" value="SNS91036.1"/>
    <property type="molecule type" value="Genomic_DNA"/>
</dbReference>
<evidence type="ECO:0000313" key="3">
    <source>
        <dbReference type="Proteomes" id="UP000198284"/>
    </source>
</evidence>
<dbReference type="Pfam" id="PF10670">
    <property type="entry name" value="DUF4198"/>
    <property type="match status" value="1"/>
</dbReference>
<dbReference type="InterPro" id="IPR019613">
    <property type="entry name" value="DUF4198"/>
</dbReference>
<keyword evidence="3" id="KW-1185">Reference proteome</keyword>
<feature type="region of interest" description="Disordered" evidence="1">
    <location>
        <begin position="304"/>
        <end position="326"/>
    </location>
</feature>
<evidence type="ECO:0000256" key="1">
    <source>
        <dbReference type="SAM" id="MobiDB-lite"/>
    </source>
</evidence>
<gene>
    <name evidence="2" type="ORF">SAMN06265795_10938</name>
</gene>
<name>A0A239IB52_9BURK</name>
<organism evidence="2 3">
    <name type="scientific">Noviherbaspirillum humi</name>
    <dbReference type="NCBI Taxonomy" id="1688639"/>
    <lineage>
        <taxon>Bacteria</taxon>
        <taxon>Pseudomonadati</taxon>
        <taxon>Pseudomonadota</taxon>
        <taxon>Betaproteobacteria</taxon>
        <taxon>Burkholderiales</taxon>
        <taxon>Oxalobacteraceae</taxon>
        <taxon>Noviherbaspirillum</taxon>
    </lineage>
</organism>
<sequence length="326" mass="36304">MRVETAATLNALPEGDYRIELSRLLLRSQISDQLPSPLMKRCFKLCGLAAMMLGALAHAHEFWMQSSPGAGPGQEMGLQLFVGENFEGDRIGFGCQYLADLKLHSLNGGADLGQKLPQQGVLGTFPLPALPAGIHLVSYDSQPSFIELPADKFHAYLHDEGLDRIIEQRKDAGQEARPGRERYRRNVKHLIRIGGVTDKTYALQTGQRLEIVPQNDPFESQPPSSLRLAVRFDGKPLQNALVKAWHRSPRQTTMLRARTDNGGNASFMLPFTGDWMISVVHMIPAEQKELADWDSFWGNLTFSLPQGENTQRQDGKSVTDGTRKED</sequence>
<protein>
    <submittedName>
        <fullName evidence="2">Uncharacterized conserved protein, contains GH25 family domain</fullName>
    </submittedName>
</protein>
<dbReference type="Proteomes" id="UP000198284">
    <property type="component" value="Unassembled WGS sequence"/>
</dbReference>
<accession>A0A239IB52</accession>